<feature type="transmembrane region" description="Helical" evidence="7">
    <location>
        <begin position="72"/>
        <end position="98"/>
    </location>
</feature>
<dbReference type="Gene3D" id="1.10.1760.20">
    <property type="match status" value="1"/>
</dbReference>
<comment type="subcellular location">
    <subcellularLocation>
        <location evidence="1">Cell membrane</location>
        <topology evidence="1">Multi-pass membrane protein</topology>
    </subcellularLocation>
</comment>
<evidence type="ECO:0000256" key="3">
    <source>
        <dbReference type="ARBA" id="ARBA00022475"/>
    </source>
</evidence>
<proteinExistence type="predicted"/>
<organism evidence="8 9">
    <name type="scientific">Thiohalorhabdus methylotrophus</name>
    <dbReference type="NCBI Taxonomy" id="3242694"/>
    <lineage>
        <taxon>Bacteria</taxon>
        <taxon>Pseudomonadati</taxon>
        <taxon>Pseudomonadota</taxon>
        <taxon>Gammaproteobacteria</taxon>
        <taxon>Thiohalorhabdales</taxon>
        <taxon>Thiohalorhabdaceae</taxon>
        <taxon>Thiohalorhabdus</taxon>
    </lineage>
</organism>
<feature type="transmembrane region" description="Helical" evidence="7">
    <location>
        <begin position="171"/>
        <end position="203"/>
    </location>
</feature>
<evidence type="ECO:0000256" key="1">
    <source>
        <dbReference type="ARBA" id="ARBA00004651"/>
    </source>
</evidence>
<dbReference type="InterPro" id="IPR002751">
    <property type="entry name" value="CbiM/NikMN"/>
</dbReference>
<evidence type="ECO:0000256" key="4">
    <source>
        <dbReference type="ARBA" id="ARBA00022692"/>
    </source>
</evidence>
<evidence type="ECO:0000256" key="6">
    <source>
        <dbReference type="ARBA" id="ARBA00023136"/>
    </source>
</evidence>
<name>A0ABV4TW67_9GAMM</name>
<protein>
    <submittedName>
        <fullName evidence="8">Energy-coupling factor ABC transporter permease</fullName>
    </submittedName>
</protein>
<keyword evidence="2" id="KW-0813">Transport</keyword>
<gene>
    <name evidence="8" type="ORF">ACERLL_12185</name>
</gene>
<evidence type="ECO:0000313" key="8">
    <source>
        <dbReference type="EMBL" id="MFA9461581.1"/>
    </source>
</evidence>
<dbReference type="PANTHER" id="PTHR34229">
    <property type="entry name" value="METAL TRANSPORT PROTEIN HI_1621-RELATED"/>
    <property type="match status" value="1"/>
</dbReference>
<dbReference type="Pfam" id="PF01891">
    <property type="entry name" value="CbiM"/>
    <property type="match status" value="1"/>
</dbReference>
<keyword evidence="5 7" id="KW-1133">Transmembrane helix</keyword>
<dbReference type="RefSeq" id="WP_373656365.1">
    <property type="nucleotide sequence ID" value="NZ_JBGUAW010000008.1"/>
</dbReference>
<evidence type="ECO:0000313" key="9">
    <source>
        <dbReference type="Proteomes" id="UP001575181"/>
    </source>
</evidence>
<evidence type="ECO:0000256" key="7">
    <source>
        <dbReference type="SAM" id="Phobius"/>
    </source>
</evidence>
<keyword evidence="6 7" id="KW-0472">Membrane</keyword>
<sequence>MHIPDGFIAPQCYLPAYAVCGGLWMLAARRARTGLAEEVIPRLAVMTALAFVLTTVMIPIPGGTSVHASGIALLALLFGVWQAFISMSLVLLLQALLLGAGGITSLPVNALAMGLAGPAAAVGTYRMLRSLREELAVGVAGWTGVVASGGVLAVVLGLQPRLAHTPDGEPLFFPFGLVVTLPAVGFPAALVGVGEGVLTVLVWRYARRRGWLELRE</sequence>
<dbReference type="Proteomes" id="UP001575181">
    <property type="component" value="Unassembled WGS sequence"/>
</dbReference>
<evidence type="ECO:0000256" key="5">
    <source>
        <dbReference type="ARBA" id="ARBA00022989"/>
    </source>
</evidence>
<dbReference type="EMBL" id="JBGUAW010000008">
    <property type="protein sequence ID" value="MFA9461581.1"/>
    <property type="molecule type" value="Genomic_DNA"/>
</dbReference>
<feature type="transmembrane region" description="Helical" evidence="7">
    <location>
        <begin position="135"/>
        <end position="159"/>
    </location>
</feature>
<feature type="transmembrane region" description="Helical" evidence="7">
    <location>
        <begin position="7"/>
        <end position="27"/>
    </location>
</feature>
<comment type="caution">
    <text evidence="8">The sequence shown here is derived from an EMBL/GenBank/DDBJ whole genome shotgun (WGS) entry which is preliminary data.</text>
</comment>
<feature type="transmembrane region" description="Helical" evidence="7">
    <location>
        <begin position="39"/>
        <end position="60"/>
    </location>
</feature>
<dbReference type="PANTHER" id="PTHR34229:SF1">
    <property type="entry name" value="METAL TRANSPORT PROTEIN HI_1621-RELATED"/>
    <property type="match status" value="1"/>
</dbReference>
<keyword evidence="9" id="KW-1185">Reference proteome</keyword>
<keyword evidence="4 7" id="KW-0812">Transmembrane</keyword>
<evidence type="ECO:0000256" key="2">
    <source>
        <dbReference type="ARBA" id="ARBA00022448"/>
    </source>
</evidence>
<reference evidence="8 9" key="1">
    <citation type="submission" date="2024-08" db="EMBL/GenBank/DDBJ databases">
        <title>Whole-genome sequencing of halo(alkali)philic microorganisms from hypersaline lakes.</title>
        <authorList>
            <person name="Sorokin D.Y."/>
            <person name="Merkel A.Y."/>
            <person name="Messina E."/>
            <person name="Yakimov M."/>
        </authorList>
    </citation>
    <scope>NUCLEOTIDE SEQUENCE [LARGE SCALE GENOMIC DNA]</scope>
    <source>
        <strain evidence="8 9">Cl-TMA</strain>
    </source>
</reference>
<accession>A0ABV4TW67</accession>
<keyword evidence="3" id="KW-1003">Cell membrane</keyword>